<feature type="region of interest" description="Disordered" evidence="9">
    <location>
        <begin position="30"/>
        <end position="61"/>
    </location>
</feature>
<comment type="similarity">
    <text evidence="8">Belongs to the glycosyl hydrolase 5 (cellulase A) family.</text>
</comment>
<dbReference type="Gene3D" id="2.60.40.290">
    <property type="match status" value="1"/>
</dbReference>
<dbReference type="InterPro" id="IPR017853">
    <property type="entry name" value="GH"/>
</dbReference>
<dbReference type="Proteomes" id="UP000186758">
    <property type="component" value="Unassembled WGS sequence"/>
</dbReference>
<dbReference type="EC" id="3.2.1.4" evidence="8"/>
<dbReference type="PROSITE" id="PS00659">
    <property type="entry name" value="GLYCOSYL_HYDROL_F5"/>
    <property type="match status" value="1"/>
</dbReference>
<evidence type="ECO:0000256" key="9">
    <source>
        <dbReference type="SAM" id="MobiDB-lite"/>
    </source>
</evidence>
<feature type="chain" id="PRO_5039566300" description="Endoglucanase" evidence="10">
    <location>
        <begin position="23"/>
        <end position="472"/>
    </location>
</feature>
<dbReference type="PANTHER" id="PTHR34142">
    <property type="entry name" value="ENDO-BETA-1,4-GLUCANASE A"/>
    <property type="match status" value="1"/>
</dbReference>
<comment type="catalytic activity">
    <reaction evidence="1 8">
        <text>Endohydrolysis of (1-&gt;4)-beta-D-glucosidic linkages in cellulose, lichenin and cereal beta-D-glucans.</text>
        <dbReference type="EC" id="3.2.1.4"/>
    </reaction>
</comment>
<dbReference type="GO" id="GO:0030245">
    <property type="term" value="P:cellulose catabolic process"/>
    <property type="evidence" value="ECO:0007669"/>
    <property type="project" value="UniProtKB-KW"/>
</dbReference>
<dbReference type="InterPro" id="IPR012291">
    <property type="entry name" value="CBM2_carb-bd_dom_sf"/>
</dbReference>
<dbReference type="SUPFAM" id="SSF49384">
    <property type="entry name" value="Carbohydrate-binding domain"/>
    <property type="match status" value="1"/>
</dbReference>
<dbReference type="InterPro" id="IPR001547">
    <property type="entry name" value="Glyco_hydro_5"/>
</dbReference>
<evidence type="ECO:0000256" key="1">
    <source>
        <dbReference type="ARBA" id="ARBA00000966"/>
    </source>
</evidence>
<dbReference type="PANTHER" id="PTHR34142:SF1">
    <property type="entry name" value="GLYCOSIDE HYDROLASE FAMILY 5 DOMAIN-CONTAINING PROTEIN"/>
    <property type="match status" value="1"/>
</dbReference>
<comment type="caution">
    <text evidence="12">The sequence shown here is derived from an EMBL/GenBank/DDBJ whole genome shotgun (WGS) entry which is preliminary data.</text>
</comment>
<evidence type="ECO:0000256" key="5">
    <source>
        <dbReference type="ARBA" id="ARBA00023277"/>
    </source>
</evidence>
<keyword evidence="7 8" id="KW-0624">Polysaccharide degradation</keyword>
<accession>A0A1Q9YMD6</accession>
<dbReference type="InterPro" id="IPR008965">
    <property type="entry name" value="CBM2/CBM3_carb-bd_dom_sf"/>
</dbReference>
<evidence type="ECO:0000256" key="8">
    <source>
        <dbReference type="RuleBase" id="RU361153"/>
    </source>
</evidence>
<protein>
    <recommendedName>
        <fullName evidence="8">Endoglucanase</fullName>
        <ecNumber evidence="8">3.2.1.4</ecNumber>
    </recommendedName>
</protein>
<dbReference type="GO" id="GO:0008810">
    <property type="term" value="F:cellulase activity"/>
    <property type="evidence" value="ECO:0007669"/>
    <property type="project" value="UniProtKB-EC"/>
</dbReference>
<feature type="signal peptide" evidence="10">
    <location>
        <begin position="1"/>
        <end position="22"/>
    </location>
</feature>
<keyword evidence="3 8" id="KW-0378">Hydrolase</keyword>
<reference evidence="12 13" key="1">
    <citation type="submission" date="2016-11" db="EMBL/GenBank/DDBJ databases">
        <title>Description of two novel members of the family Erysipelotrichaceae: Ileibacterium lipovorans gen. nov., sp. nov. and Dubosiella newyorkensis, gen. nov., sp. nov.</title>
        <authorList>
            <person name="Cox L.M."/>
            <person name="Sohn J."/>
            <person name="Tyrrell K.L."/>
            <person name="Citron D.M."/>
            <person name="Lawson P.A."/>
            <person name="Patel N.B."/>
            <person name="Iizumi T."/>
            <person name="Perez-Perez G.I."/>
            <person name="Goldstein E.J."/>
            <person name="Blaser M.J."/>
        </authorList>
    </citation>
    <scope>NUCLEOTIDE SEQUENCE [LARGE SCALE GENOMIC DNA]</scope>
    <source>
        <strain evidence="12 13">NYU-BL-K8</strain>
    </source>
</reference>
<dbReference type="InterPro" id="IPR018087">
    <property type="entry name" value="Glyco_hydro_5_CS"/>
</dbReference>
<dbReference type="Pfam" id="PF00553">
    <property type="entry name" value="CBM_2"/>
    <property type="match status" value="1"/>
</dbReference>
<dbReference type="EMBL" id="MPJZ01000033">
    <property type="protein sequence ID" value="OLU46339.1"/>
    <property type="molecule type" value="Genomic_DNA"/>
</dbReference>
<evidence type="ECO:0000256" key="6">
    <source>
        <dbReference type="ARBA" id="ARBA00023295"/>
    </source>
</evidence>
<keyword evidence="5 8" id="KW-0119">Carbohydrate metabolism</keyword>
<dbReference type="Pfam" id="PF00150">
    <property type="entry name" value="Cellulase"/>
    <property type="match status" value="1"/>
</dbReference>
<dbReference type="RefSeq" id="WP_075884800.1">
    <property type="nucleotide sequence ID" value="NZ_CAQOBB010000067.1"/>
</dbReference>
<keyword evidence="2 10" id="KW-0732">Signal</keyword>
<dbReference type="SMART" id="SM00637">
    <property type="entry name" value="CBD_II"/>
    <property type="match status" value="1"/>
</dbReference>
<dbReference type="Gene3D" id="3.20.20.80">
    <property type="entry name" value="Glycosidases"/>
    <property type="match status" value="1"/>
</dbReference>
<evidence type="ECO:0000259" key="11">
    <source>
        <dbReference type="PROSITE" id="PS51173"/>
    </source>
</evidence>
<evidence type="ECO:0000313" key="13">
    <source>
        <dbReference type="Proteomes" id="UP000186758"/>
    </source>
</evidence>
<dbReference type="SUPFAM" id="SSF51445">
    <property type="entry name" value="(Trans)glycosidases"/>
    <property type="match status" value="1"/>
</dbReference>
<dbReference type="AlphaFoldDB" id="A0A1Q9YMD6"/>
<evidence type="ECO:0000313" key="12">
    <source>
        <dbReference type="EMBL" id="OLU46339.1"/>
    </source>
</evidence>
<keyword evidence="4 8" id="KW-0136">Cellulose degradation</keyword>
<dbReference type="InterPro" id="IPR001919">
    <property type="entry name" value="CBD2"/>
</dbReference>
<feature type="domain" description="CBM2" evidence="11">
    <location>
        <begin position="370"/>
        <end position="472"/>
    </location>
</feature>
<evidence type="ECO:0000256" key="4">
    <source>
        <dbReference type="ARBA" id="ARBA00023001"/>
    </source>
</evidence>
<gene>
    <name evidence="12" type="ORF">BO223_02465</name>
</gene>
<dbReference type="PROSITE" id="PS51173">
    <property type="entry name" value="CBM2"/>
    <property type="match status" value="1"/>
</dbReference>
<dbReference type="InterPro" id="IPR019028">
    <property type="entry name" value="CBM_49"/>
</dbReference>
<feature type="region of interest" description="Disordered" evidence="9">
    <location>
        <begin position="348"/>
        <end position="377"/>
    </location>
</feature>
<feature type="compositionally biased region" description="Polar residues" evidence="9">
    <location>
        <begin position="36"/>
        <end position="52"/>
    </location>
</feature>
<keyword evidence="6 8" id="KW-0326">Glycosidase</keyword>
<evidence type="ECO:0000256" key="7">
    <source>
        <dbReference type="ARBA" id="ARBA00023326"/>
    </source>
</evidence>
<evidence type="ECO:0000256" key="3">
    <source>
        <dbReference type="ARBA" id="ARBA00022801"/>
    </source>
</evidence>
<dbReference type="SMART" id="SM01063">
    <property type="entry name" value="CBM49"/>
    <property type="match status" value="1"/>
</dbReference>
<proteinExistence type="inferred from homology"/>
<name>A0A1Q9YMD6_9FIRM</name>
<sequence>MKHLRIIASFPLAAALCACASAAGPQAGDAKAAQSEPLNDTTGEPETESVTLSPLHVNGPQLMDNRNQPVVLHGYSTFGINYKPEYVNENTFRFLKEEMGSQVIRLAMYTADNNGYCTGGDQEQLEGLIDKGVQAAVATGQYVIIDWHILSDGNPAQYQDQARAFFQKVTRKYAGNPAVIYELCNEPNGRDVKWPVVKSYAEAVIQEIRANDKNALILVGTPQWDQAETEAGKDLLKDAGNMMYTVHFYAATHKDQQRQDLSTAYDQKLPMFVSEFGFTEASGNGALDEQSGQAWIDLLDQVGISRVAWAISDKDEASSIFKPGTDPDSPSLSDLTEWGQWLRQVYTGKDTDDEKDSQGNADSSGKTADAKSGDSGLEATLKQSNTWNSDGMTFTQFDLTLTNHSDQPVTDWSETLNFTKDVTIDQSWNGDISASGRSVTVKPGQYHATIQAGESVKDIGFIVKSDDVVKQK</sequence>
<evidence type="ECO:0000256" key="2">
    <source>
        <dbReference type="ARBA" id="ARBA00022729"/>
    </source>
</evidence>
<organism evidence="12 13">
    <name type="scientific">Faecalibaculum rodentium</name>
    <dbReference type="NCBI Taxonomy" id="1702221"/>
    <lineage>
        <taxon>Bacteria</taxon>
        <taxon>Bacillati</taxon>
        <taxon>Bacillota</taxon>
        <taxon>Erysipelotrichia</taxon>
        <taxon>Erysipelotrichales</taxon>
        <taxon>Erysipelotrichaceae</taxon>
        <taxon>Faecalibaculum</taxon>
    </lineage>
</organism>
<dbReference type="GO" id="GO:0030247">
    <property type="term" value="F:polysaccharide binding"/>
    <property type="evidence" value="ECO:0007669"/>
    <property type="project" value="UniProtKB-UniRule"/>
</dbReference>
<evidence type="ECO:0000256" key="10">
    <source>
        <dbReference type="SAM" id="SignalP"/>
    </source>
</evidence>
<dbReference type="PROSITE" id="PS51257">
    <property type="entry name" value="PROKAR_LIPOPROTEIN"/>
    <property type="match status" value="1"/>
</dbReference>